<keyword evidence="1" id="KW-0812">Transmembrane</keyword>
<name>A0A9D1D6X8_9FIRM</name>
<dbReference type="EMBL" id="DVGD01000103">
    <property type="protein sequence ID" value="HIR09462.1"/>
    <property type="molecule type" value="Genomic_DNA"/>
</dbReference>
<dbReference type="NCBIfam" id="NF038403">
    <property type="entry name" value="perm_prefix_1"/>
    <property type="match status" value="1"/>
</dbReference>
<feature type="transmembrane region" description="Helical" evidence="1">
    <location>
        <begin position="76"/>
        <end position="98"/>
    </location>
</feature>
<keyword evidence="1" id="KW-1133">Transmembrane helix</keyword>
<proteinExistence type="predicted"/>
<dbReference type="InterPro" id="IPR047928">
    <property type="entry name" value="Perm_prefix_1"/>
</dbReference>
<evidence type="ECO:0000256" key="1">
    <source>
        <dbReference type="SAM" id="Phobius"/>
    </source>
</evidence>
<protein>
    <submittedName>
        <fullName evidence="3">DUF4097 family beta strand repeat protein</fullName>
    </submittedName>
</protein>
<reference evidence="3" key="1">
    <citation type="submission" date="2020-10" db="EMBL/GenBank/DDBJ databases">
        <authorList>
            <person name="Gilroy R."/>
        </authorList>
    </citation>
    <scope>NUCLEOTIDE SEQUENCE</scope>
    <source>
        <strain evidence="3">ChiHjej9B8-7071</strain>
    </source>
</reference>
<dbReference type="AlphaFoldDB" id="A0A9D1D6X8"/>
<organism evidence="3 4">
    <name type="scientific">Candidatus Avoscillospira stercoripullorum</name>
    <dbReference type="NCBI Taxonomy" id="2840709"/>
    <lineage>
        <taxon>Bacteria</taxon>
        <taxon>Bacillati</taxon>
        <taxon>Bacillota</taxon>
        <taxon>Clostridia</taxon>
        <taxon>Eubacteriales</taxon>
        <taxon>Oscillospiraceae</taxon>
        <taxon>Oscillospiraceae incertae sedis</taxon>
        <taxon>Candidatus Avoscillospira</taxon>
    </lineage>
</organism>
<evidence type="ECO:0000313" key="3">
    <source>
        <dbReference type="EMBL" id="HIR09462.1"/>
    </source>
</evidence>
<sequence length="395" mass="42789">MREQLRAYVLRLFAQAPDTQRNRELREEILQNTLDRFDDLVAQGVPEESAYTQAVGSIGDVENLIEPAPKKKQTPWGAIVLGTLAAVLVIALVLFLALRWEAPRREQDNWVDSLTDWAEDMGEAAAEWGEQIGEDAAEWGAQIGEEVSGWIDGSYQLVYGNADQYSIGAGAIPAQGISRVEIHWPAGTVTVEPGDGDEITLTETGADEEKYELRYLVEGDLLTIRFAKAGTYRSLPSKDLTVMLPAALEELWLDTVSASAEVAELPIQGIHMETVSGNCTVAGDPTVLEWESVSGELTFTGSAMEIQGDSVSGSAAFHLTETPSRFTCDTVSGEVFLTIPGERSFEAKLNTTSGDLRCDLPTQTVGKNTLSYEANGDAAAFTVDTVSGDFIIQQS</sequence>
<gene>
    <name evidence="3" type="ORF">IAA70_03550</name>
</gene>
<accession>A0A9D1D6X8</accession>
<keyword evidence="1" id="KW-0472">Membrane</keyword>
<dbReference type="InterPro" id="IPR025164">
    <property type="entry name" value="Toastrack_DUF4097"/>
</dbReference>
<evidence type="ECO:0000259" key="2">
    <source>
        <dbReference type="Pfam" id="PF13349"/>
    </source>
</evidence>
<dbReference type="Proteomes" id="UP000824258">
    <property type="component" value="Unassembled WGS sequence"/>
</dbReference>
<evidence type="ECO:0000313" key="4">
    <source>
        <dbReference type="Proteomes" id="UP000824258"/>
    </source>
</evidence>
<dbReference type="Gene3D" id="2.160.20.120">
    <property type="match status" value="1"/>
</dbReference>
<reference evidence="3" key="2">
    <citation type="journal article" date="2021" name="PeerJ">
        <title>Extensive microbial diversity within the chicken gut microbiome revealed by metagenomics and culture.</title>
        <authorList>
            <person name="Gilroy R."/>
            <person name="Ravi A."/>
            <person name="Getino M."/>
            <person name="Pursley I."/>
            <person name="Horton D.L."/>
            <person name="Alikhan N.F."/>
            <person name="Baker D."/>
            <person name="Gharbi K."/>
            <person name="Hall N."/>
            <person name="Watson M."/>
            <person name="Adriaenssens E.M."/>
            <person name="Foster-Nyarko E."/>
            <person name="Jarju S."/>
            <person name="Secka A."/>
            <person name="Antonio M."/>
            <person name="Oren A."/>
            <person name="Chaudhuri R.R."/>
            <person name="La Ragione R."/>
            <person name="Hildebrand F."/>
            <person name="Pallen M.J."/>
        </authorList>
    </citation>
    <scope>NUCLEOTIDE SEQUENCE</scope>
    <source>
        <strain evidence="3">ChiHjej9B8-7071</strain>
    </source>
</reference>
<feature type="domain" description="DUF4097" evidence="2">
    <location>
        <begin position="298"/>
        <end position="392"/>
    </location>
</feature>
<dbReference type="Pfam" id="PF13349">
    <property type="entry name" value="DUF4097"/>
    <property type="match status" value="1"/>
</dbReference>
<comment type="caution">
    <text evidence="3">The sequence shown here is derived from an EMBL/GenBank/DDBJ whole genome shotgun (WGS) entry which is preliminary data.</text>
</comment>